<gene>
    <name evidence="2" type="ORF">OKA104_LOCUS34014</name>
    <name evidence="1" type="ORF">VCS650_LOCUS15224</name>
</gene>
<dbReference type="EMBL" id="CAJOAY010004484">
    <property type="protein sequence ID" value="CAF4071687.1"/>
    <property type="molecule type" value="Genomic_DNA"/>
</dbReference>
<dbReference type="Proteomes" id="UP000663891">
    <property type="component" value="Unassembled WGS sequence"/>
</dbReference>
<evidence type="ECO:0000313" key="3">
    <source>
        <dbReference type="Proteomes" id="UP000663891"/>
    </source>
</evidence>
<evidence type="ECO:0000313" key="2">
    <source>
        <dbReference type="EMBL" id="CAF4071687.1"/>
    </source>
</evidence>
<protein>
    <submittedName>
        <fullName evidence="1">Uncharacterized protein</fullName>
    </submittedName>
</protein>
<comment type="caution">
    <text evidence="1">The sequence shown here is derived from an EMBL/GenBank/DDBJ whole genome shotgun (WGS) entry which is preliminary data.</text>
</comment>
<reference evidence="1" key="1">
    <citation type="submission" date="2021-02" db="EMBL/GenBank/DDBJ databases">
        <authorList>
            <person name="Nowell W R."/>
        </authorList>
    </citation>
    <scope>NUCLEOTIDE SEQUENCE</scope>
</reference>
<organism evidence="1 3">
    <name type="scientific">Adineta steineri</name>
    <dbReference type="NCBI Taxonomy" id="433720"/>
    <lineage>
        <taxon>Eukaryota</taxon>
        <taxon>Metazoa</taxon>
        <taxon>Spiralia</taxon>
        <taxon>Gnathifera</taxon>
        <taxon>Rotifera</taxon>
        <taxon>Eurotatoria</taxon>
        <taxon>Bdelloidea</taxon>
        <taxon>Adinetida</taxon>
        <taxon>Adinetidae</taxon>
        <taxon>Adineta</taxon>
    </lineage>
</organism>
<evidence type="ECO:0000313" key="1">
    <source>
        <dbReference type="EMBL" id="CAF1010253.1"/>
    </source>
</evidence>
<dbReference type="AlphaFoldDB" id="A0A814HIV9"/>
<name>A0A814HIV9_9BILA</name>
<sequence length="76" mass="7888">MKTTVTHSSSSRTPPQPCSVVCCTAPAPTCTLCTDTDNGGAAAYCSGLFYSFGKFYYVYDVSSCPSGLGSDYLCSG</sequence>
<proteinExistence type="predicted"/>
<accession>A0A814HIV9</accession>
<dbReference type="EMBL" id="CAJNON010000131">
    <property type="protein sequence ID" value="CAF1010253.1"/>
    <property type="molecule type" value="Genomic_DNA"/>
</dbReference>
<dbReference type="Proteomes" id="UP000663881">
    <property type="component" value="Unassembled WGS sequence"/>
</dbReference>